<dbReference type="EMBL" id="POTY01000311">
    <property type="protein sequence ID" value="PZG07717.1"/>
    <property type="molecule type" value="Genomic_DNA"/>
</dbReference>
<dbReference type="Proteomes" id="UP000248924">
    <property type="component" value="Unassembled WGS sequence"/>
</dbReference>
<protein>
    <submittedName>
        <fullName evidence="2">Uncharacterized protein</fullName>
    </submittedName>
</protein>
<name>A0A2W2EEA5_9ACTN</name>
<reference evidence="2 3" key="1">
    <citation type="submission" date="2018-01" db="EMBL/GenBank/DDBJ databases">
        <title>Draft genome sequence of Jishengella sp. NA12.</title>
        <authorList>
            <person name="Sahin N."/>
            <person name="Ay H."/>
            <person name="Saygin H."/>
        </authorList>
    </citation>
    <scope>NUCLEOTIDE SEQUENCE [LARGE SCALE GENOMIC DNA]</scope>
    <source>
        <strain evidence="2 3">NA12</strain>
    </source>
</reference>
<evidence type="ECO:0000313" key="3">
    <source>
        <dbReference type="Proteomes" id="UP000248924"/>
    </source>
</evidence>
<comment type="caution">
    <text evidence="2">The sequence shown here is derived from an EMBL/GenBank/DDBJ whole genome shotgun (WGS) entry which is preliminary data.</text>
</comment>
<evidence type="ECO:0000313" key="2">
    <source>
        <dbReference type="EMBL" id="PZG07717.1"/>
    </source>
</evidence>
<dbReference type="AlphaFoldDB" id="A0A2W2EEA5"/>
<feature type="region of interest" description="Disordered" evidence="1">
    <location>
        <begin position="53"/>
        <end position="72"/>
    </location>
</feature>
<keyword evidence="3" id="KW-1185">Reference proteome</keyword>
<accession>A0A2W2EEA5</accession>
<gene>
    <name evidence="2" type="ORF">C1I95_30715</name>
</gene>
<organism evidence="2 3">
    <name type="scientific">Micromonospora craterilacus</name>
    <dbReference type="NCBI Taxonomy" id="1655439"/>
    <lineage>
        <taxon>Bacteria</taxon>
        <taxon>Bacillati</taxon>
        <taxon>Actinomycetota</taxon>
        <taxon>Actinomycetes</taxon>
        <taxon>Micromonosporales</taxon>
        <taxon>Micromonosporaceae</taxon>
        <taxon>Micromonospora</taxon>
    </lineage>
</organism>
<feature type="compositionally biased region" description="Basic and acidic residues" evidence="1">
    <location>
        <begin position="59"/>
        <end position="72"/>
    </location>
</feature>
<proteinExistence type="predicted"/>
<sequence length="72" mass="7935">MPAGVIGPHGVWFTRCATDGSNGLTCVTLDRHAPDLRLALHVARPWRATARGGAIYRQRRVDDPRSRDRTVG</sequence>
<evidence type="ECO:0000256" key="1">
    <source>
        <dbReference type="SAM" id="MobiDB-lite"/>
    </source>
</evidence>